<dbReference type="InterPro" id="IPR045087">
    <property type="entry name" value="Cu-oxidase_fam"/>
</dbReference>
<dbReference type="SUPFAM" id="SSF49503">
    <property type="entry name" value="Cupredoxins"/>
    <property type="match status" value="2"/>
</dbReference>
<dbReference type="AlphaFoldDB" id="A0A5B8ILR5"/>
<dbReference type="GO" id="GO:0005507">
    <property type="term" value="F:copper ion binding"/>
    <property type="evidence" value="ECO:0007669"/>
    <property type="project" value="InterPro"/>
</dbReference>
<keyword evidence="6" id="KW-1185">Reference proteome</keyword>
<sequence length="688" mass="75657">MLLGIYLPATQAAETTNEPPANAFMNPPVLTESSVKPVGTLYLKKPDASAPHSGRERVLDLKIQYTEGVIRNPTQGHADKVRLRSYSGTGIDPYHPFVAPTIEATPGDTVRIRLNNQLPPDPDCSAQHTTPNTPHCFNSTNLHSHGLWVSPSGNSDNVLLTINPGVTFEYEYNIPADHPAGTFWYHPHNHGSTALQVGSGMAGALIIRGDRQPTTTTNGDIDTLLTTTDGKPLPERLLVFEQIPYACFKDGKLKTRPDPENPGKTIIDWSCAPGEIGEVNSYDQFAPGVWEQSGRFTTVNGRVRPLFSHVEAGKVERWRLIHAGVRETIKVEFRKLNSSDFFSREKTLGAADQDRFVRDLCTGAPVPYAVIAADGLTMSQAQPQTDITMQPGYRNDLLLNFPEEGIYCIVNPPVSAADNVSRSEKQRSVLGFVRVKGGHAVTDPIAATTAYLAERAGKTYHPTALADSIRHDLNNGFRLTKFTPHPPITDKEVAGSPVQQLVFYIKLPAKDASAPPLFEVGNAFNVEKLSDGTFNPQGAKPYSPHQIDRSLVLGSAQEWQLRSYFVSHPFHIHVNPFEIIKIIDPKGNDVSLPGAKEADGSVSQYAGLKGVWKDTIWVKSNVPPTEQLSSQTPPLDKIYTLYIRTRYERYIGEFVLHCHILDHEDQGMMQNVMIGLPDGNGGLAQGHH</sequence>
<proteinExistence type="predicted"/>
<evidence type="ECO:0000313" key="6">
    <source>
        <dbReference type="Proteomes" id="UP000320591"/>
    </source>
</evidence>
<dbReference type="InterPro" id="IPR008972">
    <property type="entry name" value="Cupredoxin"/>
</dbReference>
<dbReference type="STRING" id="568768.GCA_000406125_00841"/>
<keyword evidence="1" id="KW-0479">Metal-binding</keyword>
<dbReference type="PANTHER" id="PTHR11709:SF518">
    <property type="entry name" value="MULTICOPPER OXIDASE"/>
    <property type="match status" value="1"/>
</dbReference>
<dbReference type="Proteomes" id="UP000320591">
    <property type="component" value="Chromosome"/>
</dbReference>
<feature type="domain" description="Plastocyanin-like" evidence="3">
    <location>
        <begin position="532"/>
        <end position="673"/>
    </location>
</feature>
<evidence type="ECO:0000259" key="4">
    <source>
        <dbReference type="Pfam" id="PF07732"/>
    </source>
</evidence>
<feature type="domain" description="Plastocyanin-like" evidence="4">
    <location>
        <begin position="138"/>
        <end position="210"/>
    </location>
</feature>
<dbReference type="PANTHER" id="PTHR11709">
    <property type="entry name" value="MULTI-COPPER OXIDASE"/>
    <property type="match status" value="1"/>
</dbReference>
<dbReference type="EMBL" id="CP042220">
    <property type="protein sequence ID" value="QDX32047.1"/>
    <property type="molecule type" value="Genomic_DNA"/>
</dbReference>
<dbReference type="Pfam" id="PF07732">
    <property type="entry name" value="Cu-oxidase_3"/>
    <property type="match status" value="1"/>
</dbReference>
<accession>A0A5B8ILR5</accession>
<dbReference type="PROSITE" id="PS00080">
    <property type="entry name" value="MULTICOPPER_OXIDASE2"/>
    <property type="match status" value="1"/>
</dbReference>
<dbReference type="CDD" id="cd13900">
    <property type="entry name" value="CuRO_3_Tth-MCO_like"/>
    <property type="match status" value="1"/>
</dbReference>
<dbReference type="GO" id="GO:0016491">
    <property type="term" value="F:oxidoreductase activity"/>
    <property type="evidence" value="ECO:0007669"/>
    <property type="project" value="UniProtKB-KW"/>
</dbReference>
<evidence type="ECO:0000259" key="3">
    <source>
        <dbReference type="Pfam" id="PF07731"/>
    </source>
</evidence>
<gene>
    <name evidence="5" type="ORF">Dpoa569_0003108</name>
</gene>
<dbReference type="CDD" id="cd13853">
    <property type="entry name" value="CuRO_1_Tth-MCO_like"/>
    <property type="match status" value="1"/>
</dbReference>
<name>A0A5B8ILR5_9GAMM</name>
<dbReference type="Gene3D" id="2.60.40.420">
    <property type="entry name" value="Cupredoxins - blue copper proteins"/>
    <property type="match status" value="3"/>
</dbReference>
<dbReference type="InterPro" id="IPR002355">
    <property type="entry name" value="Cu_oxidase_Cu_BS"/>
</dbReference>
<dbReference type="OrthoDB" id="9757546at2"/>
<dbReference type="InterPro" id="IPR033138">
    <property type="entry name" value="Cu_oxidase_CS"/>
</dbReference>
<dbReference type="PROSITE" id="PS00079">
    <property type="entry name" value="MULTICOPPER_OXIDASE1"/>
    <property type="match status" value="1"/>
</dbReference>
<dbReference type="InterPro" id="IPR011706">
    <property type="entry name" value="Cu-oxidase_C"/>
</dbReference>
<evidence type="ECO:0000256" key="2">
    <source>
        <dbReference type="ARBA" id="ARBA00023002"/>
    </source>
</evidence>
<reference evidence="5 6" key="1">
    <citation type="journal article" date="2019" name="Environ. Microbiol.">
        <title>The phytopathogenic nature of Dickeya aquatica 174/2 and the dynamic early evolution of Dickeya pathogenicity.</title>
        <authorList>
            <person name="Duprey A."/>
            <person name="Taib N."/>
            <person name="Leonard S."/>
            <person name="Garin T."/>
            <person name="Flandrois J.P."/>
            <person name="Nasser W."/>
            <person name="Brochier-Armanet C."/>
            <person name="Reverchon S."/>
        </authorList>
    </citation>
    <scope>NUCLEOTIDE SEQUENCE [LARGE SCALE GENOMIC DNA]</scope>
    <source>
        <strain evidence="5 6">NCPPB 569</strain>
    </source>
</reference>
<keyword evidence="2" id="KW-0560">Oxidoreductase</keyword>
<dbReference type="Pfam" id="PF07731">
    <property type="entry name" value="Cu-oxidase_2"/>
    <property type="match status" value="1"/>
</dbReference>
<dbReference type="KEGG" id="dic:Dpoa569_0003108"/>
<protein>
    <submittedName>
        <fullName evidence="5">Multicopper oxidase domain-containing protein</fullName>
    </submittedName>
</protein>
<dbReference type="InterPro" id="IPR011707">
    <property type="entry name" value="Cu-oxidase-like_N"/>
</dbReference>
<evidence type="ECO:0000256" key="1">
    <source>
        <dbReference type="ARBA" id="ARBA00022723"/>
    </source>
</evidence>
<evidence type="ECO:0000313" key="5">
    <source>
        <dbReference type="EMBL" id="QDX32047.1"/>
    </source>
</evidence>
<organism evidence="5 6">
    <name type="scientific">Dickeya poaceiphila</name>
    <dbReference type="NCBI Taxonomy" id="568768"/>
    <lineage>
        <taxon>Bacteria</taxon>
        <taxon>Pseudomonadati</taxon>
        <taxon>Pseudomonadota</taxon>
        <taxon>Gammaproteobacteria</taxon>
        <taxon>Enterobacterales</taxon>
        <taxon>Pectobacteriaceae</taxon>
        <taxon>Dickeya</taxon>
    </lineage>
</organism>